<name>A0ABT6J530_9GAMM</name>
<keyword evidence="2" id="KW-1185">Reference proteome</keyword>
<reference evidence="1 2" key="1">
    <citation type="submission" date="2023-04" db="EMBL/GenBank/DDBJ databases">
        <title>Luteimonas endophyticus RD2P54.</title>
        <authorList>
            <person name="Sun J.-Q."/>
        </authorList>
    </citation>
    <scope>NUCLEOTIDE SEQUENCE [LARGE SCALE GENOMIC DNA]</scope>
    <source>
        <strain evidence="1 2">RD2P54</strain>
    </source>
</reference>
<dbReference type="Proteomes" id="UP001156940">
    <property type="component" value="Unassembled WGS sequence"/>
</dbReference>
<proteinExistence type="predicted"/>
<evidence type="ECO:0000313" key="1">
    <source>
        <dbReference type="EMBL" id="MDH5821910.1"/>
    </source>
</evidence>
<evidence type="ECO:0000313" key="2">
    <source>
        <dbReference type="Proteomes" id="UP001156940"/>
    </source>
</evidence>
<comment type="caution">
    <text evidence="1">The sequence shown here is derived from an EMBL/GenBank/DDBJ whole genome shotgun (WGS) entry which is preliminary data.</text>
</comment>
<accession>A0ABT6J530</accession>
<dbReference type="EMBL" id="JARXRM010000012">
    <property type="protein sequence ID" value="MDH5821910.1"/>
    <property type="molecule type" value="Genomic_DNA"/>
</dbReference>
<sequence length="249" mass="27727">MILNSQINLRAEPVGKTSEQVLQLATDIVTDLAPLHRLMANWHSMPASPKDSPAPLSDRDTVLARMESEIEKNRKLYGDFDELGASLTISNVDNNRDWRSPGVVVLGLNPMTGFFSLQLKGIEPFGGAAPDVMRDSLNVLVRRIGPKFANTDVKSRTRDKGLVAYQFNRRLYRHREFFGWMGFVPAELPHDRIRDAAAVYPVPGHGTVIVSVPGLFDPADDAQVDKAHRVEMDLASYDLLPVLDPNLKE</sequence>
<protein>
    <submittedName>
        <fullName evidence="1">Imm52 family immunity protein</fullName>
    </submittedName>
</protein>
<dbReference type="RefSeq" id="WP_280572716.1">
    <property type="nucleotide sequence ID" value="NZ_JARXRM010000012.1"/>
</dbReference>
<organism evidence="1 2">
    <name type="scientific">Luteimonas endophytica</name>
    <dbReference type="NCBI Taxonomy" id="3042023"/>
    <lineage>
        <taxon>Bacteria</taxon>
        <taxon>Pseudomonadati</taxon>
        <taxon>Pseudomonadota</taxon>
        <taxon>Gammaproteobacteria</taxon>
        <taxon>Lysobacterales</taxon>
        <taxon>Lysobacteraceae</taxon>
        <taxon>Luteimonas</taxon>
    </lineage>
</organism>
<gene>
    <name evidence="1" type="ORF">QFW77_02730</name>
</gene>